<dbReference type="RefSeq" id="WP_405286664.1">
    <property type="nucleotide sequence ID" value="NZ_JBBHLI010000003.1"/>
</dbReference>
<evidence type="ECO:0000313" key="1">
    <source>
        <dbReference type="EMBL" id="MEK9500810.1"/>
    </source>
</evidence>
<accession>A0ABU9EB79</accession>
<gene>
    <name evidence="1" type="ORF">WI372_07465</name>
</gene>
<keyword evidence="2" id="KW-1185">Reference proteome</keyword>
<evidence type="ECO:0000313" key="2">
    <source>
        <dbReference type="Proteomes" id="UP001484239"/>
    </source>
</evidence>
<dbReference type="EMBL" id="JBBHLI010000003">
    <property type="protein sequence ID" value="MEK9500810.1"/>
    <property type="molecule type" value="Genomic_DNA"/>
</dbReference>
<comment type="caution">
    <text evidence="1">The sequence shown here is derived from an EMBL/GenBank/DDBJ whole genome shotgun (WGS) entry which is preliminary data.</text>
</comment>
<organism evidence="1 2">
    <name type="scientific">Gaopeijia maritima</name>
    <dbReference type="NCBI Taxonomy" id="3119007"/>
    <lineage>
        <taxon>Bacteria</taxon>
        <taxon>Pseudomonadati</taxon>
        <taxon>Gemmatimonadota</taxon>
        <taxon>Longimicrobiia</taxon>
        <taxon>Gaopeijiales</taxon>
        <taxon>Gaopeijiaceae</taxon>
        <taxon>Gaopeijia</taxon>
    </lineage>
</organism>
<sequence length="293" mass="31179">MKRRTGWLPPLLVLLLGPGVVDLGAQSVGAPPSPAAITDVSPSAEPGPTVVDGADQVWYLGRQLRQPVVIAVPAESEADCMRHRVTFRAAGDGQVSPASAQAAWVWGRCEAESWWRLGETVGVQHLSAAVEGEAEVVVRAVARQGARIFFGGAWTPSEDAWTELVTTGEAAPYLKERAGGSVFRPVIGVDFALWPSWRQVRVGVGASAREIDRHFYFGLSVLQGLVFGPGQEGSAVDVHMGLQLSRRDIGRTGASCAPATFCTERDLRFSGLTFMVTIDGASAFRGLAGSVLR</sequence>
<proteinExistence type="predicted"/>
<reference evidence="1 2" key="1">
    <citation type="submission" date="2024-02" db="EMBL/GenBank/DDBJ databases">
        <title>A novel Gemmatimonadota bacterium.</title>
        <authorList>
            <person name="Du Z.-J."/>
            <person name="Ye Y.-Q."/>
        </authorList>
    </citation>
    <scope>NUCLEOTIDE SEQUENCE [LARGE SCALE GENOMIC DNA]</scope>
    <source>
        <strain evidence="1 2">DH-20</strain>
    </source>
</reference>
<dbReference type="Proteomes" id="UP001484239">
    <property type="component" value="Unassembled WGS sequence"/>
</dbReference>
<protein>
    <submittedName>
        <fullName evidence="1">Uncharacterized protein</fullName>
    </submittedName>
</protein>
<name>A0ABU9EB79_9BACT</name>